<dbReference type="Gene3D" id="2.40.50.140">
    <property type="entry name" value="Nucleic acid-binding proteins"/>
    <property type="match status" value="1"/>
</dbReference>
<dbReference type="Pfam" id="PF00436">
    <property type="entry name" value="SSB"/>
    <property type="match status" value="1"/>
</dbReference>
<organism evidence="3 4">
    <name type="scientific">Listeria riparia FSL S10-1204</name>
    <dbReference type="NCBI Taxonomy" id="1265816"/>
    <lineage>
        <taxon>Bacteria</taxon>
        <taxon>Bacillati</taxon>
        <taxon>Bacillota</taxon>
        <taxon>Bacilli</taxon>
        <taxon>Bacillales</taxon>
        <taxon>Listeriaceae</taxon>
        <taxon>Listeria</taxon>
    </lineage>
</organism>
<keyword evidence="4" id="KW-1185">Reference proteome</keyword>
<reference evidence="3 4" key="1">
    <citation type="journal article" date="2014" name="Int. J. Syst. Evol. Microbiol.">
        <title>Listeria floridensis sp. nov., Listeria aquatica sp. nov., Listeria cornellensis sp. nov., Listeria riparia sp. nov. and Listeria grandensis sp. nov., from agricultural and natural environments.</title>
        <authorList>
            <person name="den Bakker H.C."/>
            <person name="Warchocki S."/>
            <person name="Wright E.M."/>
            <person name="Allred A.F."/>
            <person name="Ahlstrom C."/>
            <person name="Manuel C.S."/>
            <person name="Stasiewicz M.J."/>
            <person name="Burrell A."/>
            <person name="Roof S."/>
            <person name="Strawn L."/>
            <person name="Fortes E.D."/>
            <person name="Nightingale K.K."/>
            <person name="Kephart D."/>
            <person name="Wiedmann M."/>
        </authorList>
    </citation>
    <scope>NUCLEOTIDE SEQUENCE [LARGE SCALE GENOMIC DNA]</scope>
    <source>
        <strain evidence="3 4">FSL S10-1204</strain>
    </source>
</reference>
<sequence>MSFNLKNQTTLTGHISTDIYFKEVGDKKIPYAFFVIAVKQNYKTNGAYETDFIPIVAWRQQATFLQDNAMKGQLVTLQCSVTTKSMNVGQKRKTEIGLKLENFSLLEHKQAVIIRQTNKNMQVYPEDAFPPEDVMSQFDQAYGVEGMDQSGFPNGGFA</sequence>
<dbReference type="PROSITE" id="PS50935">
    <property type="entry name" value="SSB"/>
    <property type="match status" value="1"/>
</dbReference>
<protein>
    <submittedName>
        <fullName evidence="3">Single-strand binding protein(Helix-destabilizing protein)</fullName>
    </submittedName>
</protein>
<evidence type="ECO:0000256" key="2">
    <source>
        <dbReference type="PROSITE-ProRule" id="PRU00252"/>
    </source>
</evidence>
<dbReference type="PATRIC" id="fig|1265816.5.peg.2906"/>
<dbReference type="SUPFAM" id="SSF50249">
    <property type="entry name" value="Nucleic acid-binding proteins"/>
    <property type="match status" value="1"/>
</dbReference>
<keyword evidence="1 2" id="KW-0238">DNA-binding</keyword>
<dbReference type="InterPro" id="IPR000424">
    <property type="entry name" value="Primosome_PriB/ssb"/>
</dbReference>
<proteinExistence type="predicted"/>
<comment type="caution">
    <text evidence="3">The sequence shown here is derived from an EMBL/GenBank/DDBJ whole genome shotgun (WGS) entry which is preliminary data.</text>
</comment>
<evidence type="ECO:0000313" key="3">
    <source>
        <dbReference type="EMBL" id="EUJ42914.1"/>
    </source>
</evidence>
<dbReference type="Proteomes" id="UP000019248">
    <property type="component" value="Unassembled WGS sequence"/>
</dbReference>
<name>W7CTD3_9LIST</name>
<evidence type="ECO:0000256" key="1">
    <source>
        <dbReference type="ARBA" id="ARBA00023125"/>
    </source>
</evidence>
<dbReference type="AlphaFoldDB" id="W7CTD3"/>
<dbReference type="GO" id="GO:0003697">
    <property type="term" value="F:single-stranded DNA binding"/>
    <property type="evidence" value="ECO:0007669"/>
    <property type="project" value="InterPro"/>
</dbReference>
<dbReference type="RefSeq" id="WP_052008940.1">
    <property type="nucleotide sequence ID" value="NZ_AODL01000030.1"/>
</dbReference>
<gene>
    <name evidence="3" type="ORF">PRIP_14712</name>
</gene>
<dbReference type="CDD" id="cd04496">
    <property type="entry name" value="SSB_OBF"/>
    <property type="match status" value="1"/>
</dbReference>
<dbReference type="InterPro" id="IPR012340">
    <property type="entry name" value="NA-bd_OB-fold"/>
</dbReference>
<accession>W7CTD3</accession>
<evidence type="ECO:0000313" key="4">
    <source>
        <dbReference type="Proteomes" id="UP000019248"/>
    </source>
</evidence>
<dbReference type="OrthoDB" id="9809878at2"/>
<dbReference type="EMBL" id="AODL01000030">
    <property type="protein sequence ID" value="EUJ42914.1"/>
    <property type="molecule type" value="Genomic_DNA"/>
</dbReference>